<feature type="non-terminal residue" evidence="7">
    <location>
        <position position="165"/>
    </location>
</feature>
<dbReference type="AlphaFoldDB" id="A0A7L2X1H2"/>
<accession>A0A7L2X1H2</accession>
<dbReference type="OrthoDB" id="6085656at2759"/>
<feature type="domain" description="BHLH" evidence="6">
    <location>
        <begin position="9"/>
        <end position="32"/>
    </location>
</feature>
<keyword evidence="2" id="KW-0678">Repressor</keyword>
<evidence type="ECO:0000256" key="1">
    <source>
        <dbReference type="ARBA" id="ARBA00004123"/>
    </source>
</evidence>
<feature type="non-terminal residue" evidence="7">
    <location>
        <position position="1"/>
    </location>
</feature>
<keyword evidence="3" id="KW-0805">Transcription regulation</keyword>
<name>A0A7L2X1H2_PANHA</name>
<dbReference type="Proteomes" id="UP000580171">
    <property type="component" value="Unassembled WGS sequence"/>
</dbReference>
<evidence type="ECO:0000256" key="3">
    <source>
        <dbReference type="ARBA" id="ARBA00023015"/>
    </source>
</evidence>
<protein>
    <submittedName>
        <fullName evidence="7">HES4 factor</fullName>
    </submittedName>
</protein>
<comment type="subcellular location">
    <subcellularLocation>
        <location evidence="1">Nucleus</location>
    </subcellularLocation>
</comment>
<dbReference type="SUPFAM" id="SSF47459">
    <property type="entry name" value="HLH, helix-loop-helix DNA-binding domain"/>
    <property type="match status" value="1"/>
</dbReference>
<dbReference type="GO" id="GO:0005634">
    <property type="term" value="C:nucleus"/>
    <property type="evidence" value="ECO:0007669"/>
    <property type="project" value="UniProtKB-SubCell"/>
</dbReference>
<dbReference type="GO" id="GO:0046983">
    <property type="term" value="F:protein dimerization activity"/>
    <property type="evidence" value="ECO:0007669"/>
    <property type="project" value="InterPro"/>
</dbReference>
<dbReference type="PANTHER" id="PTHR10985">
    <property type="entry name" value="BASIC HELIX-LOOP-HELIX TRANSCRIPTION FACTOR, HES-RELATED"/>
    <property type="match status" value="1"/>
</dbReference>
<dbReference type="InterPro" id="IPR050370">
    <property type="entry name" value="HES_HEY"/>
</dbReference>
<keyword evidence="4" id="KW-0804">Transcription</keyword>
<dbReference type="Gene3D" id="4.10.280.10">
    <property type="entry name" value="Helix-loop-helix DNA-binding domain"/>
    <property type="match status" value="1"/>
</dbReference>
<comment type="caution">
    <text evidence="7">The sequence shown here is derived from an EMBL/GenBank/DDBJ whole genome shotgun (WGS) entry which is preliminary data.</text>
</comment>
<sequence>ALSPGQLLKPLMEKRRRDRMNRSLDRLRLMLLAATRDEVRLYHDYRGSIVATTTLSWLYHDYCISIPLGMEELFLRRYRSGYRECLARATRFLQAIPMQPPCSGPGPTAVCPPSLIAGLADTPRPAGRHGLPTPRVGPSCPGYHGYGPGYHNFRPTMGPSLGPTH</sequence>
<dbReference type="Pfam" id="PF00010">
    <property type="entry name" value="HLH"/>
    <property type="match status" value="1"/>
</dbReference>
<reference evidence="7 8" key="1">
    <citation type="submission" date="2019-09" db="EMBL/GenBank/DDBJ databases">
        <title>Bird 10,000 Genomes (B10K) Project - Family phase.</title>
        <authorList>
            <person name="Zhang G."/>
        </authorList>
    </citation>
    <scope>NUCLEOTIDE SEQUENCE [LARGE SCALE GENOMIC DNA]</scope>
    <source>
        <strain evidence="7">B10K-DU-012-58</strain>
        <tissue evidence="7">Muscle</tissue>
    </source>
</reference>
<proteinExistence type="predicted"/>
<dbReference type="EMBL" id="VYZV01040706">
    <property type="protein sequence ID" value="NXS75549.1"/>
    <property type="molecule type" value="Genomic_DNA"/>
</dbReference>
<dbReference type="InterPro" id="IPR011598">
    <property type="entry name" value="bHLH_dom"/>
</dbReference>
<evidence type="ECO:0000259" key="6">
    <source>
        <dbReference type="Pfam" id="PF00010"/>
    </source>
</evidence>
<dbReference type="InterPro" id="IPR036638">
    <property type="entry name" value="HLH_DNA-bd_sf"/>
</dbReference>
<evidence type="ECO:0000256" key="2">
    <source>
        <dbReference type="ARBA" id="ARBA00022491"/>
    </source>
</evidence>
<evidence type="ECO:0000256" key="5">
    <source>
        <dbReference type="ARBA" id="ARBA00023242"/>
    </source>
</evidence>
<keyword evidence="8" id="KW-1185">Reference proteome</keyword>
<evidence type="ECO:0000256" key="4">
    <source>
        <dbReference type="ARBA" id="ARBA00023163"/>
    </source>
</evidence>
<evidence type="ECO:0000313" key="7">
    <source>
        <dbReference type="EMBL" id="NXS75549.1"/>
    </source>
</evidence>
<organism evidence="7 8">
    <name type="scientific">Pandion haliaetus</name>
    <name type="common">Osprey</name>
    <name type="synonym">Falco haliaetus</name>
    <dbReference type="NCBI Taxonomy" id="56262"/>
    <lineage>
        <taxon>Eukaryota</taxon>
        <taxon>Metazoa</taxon>
        <taxon>Chordata</taxon>
        <taxon>Craniata</taxon>
        <taxon>Vertebrata</taxon>
        <taxon>Euteleostomi</taxon>
        <taxon>Archelosauria</taxon>
        <taxon>Archosauria</taxon>
        <taxon>Dinosauria</taxon>
        <taxon>Saurischia</taxon>
        <taxon>Theropoda</taxon>
        <taxon>Coelurosauria</taxon>
        <taxon>Aves</taxon>
        <taxon>Neognathae</taxon>
        <taxon>Neoaves</taxon>
        <taxon>Telluraves</taxon>
        <taxon>Accipitrimorphae</taxon>
        <taxon>Accipitriformes</taxon>
        <taxon>Pandionidae</taxon>
        <taxon>Pandion</taxon>
    </lineage>
</organism>
<keyword evidence="5" id="KW-0539">Nucleus</keyword>
<gene>
    <name evidence="7" type="primary">Hes4</name>
    <name evidence="7" type="ORF">PANHAL_R14215</name>
</gene>
<evidence type="ECO:0000313" key="8">
    <source>
        <dbReference type="Proteomes" id="UP000580171"/>
    </source>
</evidence>